<dbReference type="PROSITE" id="PS51205">
    <property type="entry name" value="VPS9"/>
    <property type="match status" value="1"/>
</dbReference>
<feature type="region of interest" description="Disordered" evidence="1">
    <location>
        <begin position="312"/>
        <end position="331"/>
    </location>
</feature>
<feature type="region of interest" description="Disordered" evidence="1">
    <location>
        <begin position="594"/>
        <end position="703"/>
    </location>
</feature>
<dbReference type="InterPro" id="IPR003123">
    <property type="entry name" value="VPS9"/>
</dbReference>
<dbReference type="STRING" id="686832.A0A0C3C3Y9"/>
<sequence>MSSKRDNDFPAVSIGRTSGARLQQASAAHEAHPLLSPGRNSPTPSEQGSIGGPSSGNGATLVVNGGAKYVPYTPRQRVTATAATTGTTVHPSSPQHHQGDATSKLQLMHLKAAAQGLGVDSGCLGWSILEKLVVDVEISEEWTEVWNVITTGKATLLLPLESAFTHEKITPDFVKDHIILSDGPSRKGAQIVTLSGLRGTLDGQGLTFRSTINPTSKLFQDILNPTTRTSALSLLPPLPTPLPNISPITYPQFEVPSYAPSLHLPPRTPVSIKPPLPPRPSNRPAVPAVSTASSRISLPFASLFGGNHAKPSVPVPASPPTSVRSFDSSQDTNTPIEISAFSIDRRIIRKDIGKEINKRLKTELKTALAATSSLGNIPVPSWVSERVHDITADWYPFIKSSPLNRTVGAENGGKGYVVNPIEENPDDAAERLQDFYLSLEQDMRAGGTPFISRRKEKESETDAEDEKGREKREHDRMESETRIREVMEAVECTITSLFYDRLFMQTTTDDASHDEALSSRVAALNMLDLGLGHLGIEAGEAVNESELNAVVKACGDMLSQLNACHGPGDKSSILVAAHKIVVDGLSRLPPIRLISEDEVDEEPPTAKPSFSPEASEKGDPDGSSSLLLSPSNSGSEFPSGLDSKAVEQSSQADPAPAGDSLTPKPSKVKSPPPPLSLDPPPSTQPTRPQPSHLELSKPPKEPTPVSGDVLLPIIIFSVVKANPPHLVSNLLFTQRFRNQSVGGEESYCLINLLAVAEFLENVDMAGLGLGDSDKVMSTADLTPIPLTRSPVTSETPLEPIDALQAGLRNRVGQQVDAIADSANKVITGVVDSSFGILRSFMPSNAAHPHPPSAPGSATGRITPGTPTSMAQGLKGPGFGLLRRESGFSIASLAASLPITVRPRSNAGGGEEAGQQLVTVSRATSLKSRSSAKSLKVRIGDGDESDVDESDHGDESDTTNDEEESEAEVGEEDADTPETHGGGAAGGDARSIRSFENMLSASKQRPKSARSRKSLSDRLATVSALAGIKGSNSPSHSRRSSLLQPPQPPTARPTDTPASSRPVSPVQYQYQYSSSSLRLAPPKQRFIDCAPDDLRLSEVRELLRDYRRLVEGIRAVGGFED</sequence>
<organism evidence="3 4">
    <name type="scientific">Hebeloma cylindrosporum</name>
    <dbReference type="NCBI Taxonomy" id="76867"/>
    <lineage>
        <taxon>Eukaryota</taxon>
        <taxon>Fungi</taxon>
        <taxon>Dikarya</taxon>
        <taxon>Basidiomycota</taxon>
        <taxon>Agaricomycotina</taxon>
        <taxon>Agaricomycetes</taxon>
        <taxon>Agaricomycetidae</taxon>
        <taxon>Agaricales</taxon>
        <taxon>Agaricineae</taxon>
        <taxon>Hymenogastraceae</taxon>
        <taxon>Hebeloma</taxon>
    </lineage>
</organism>
<protein>
    <recommendedName>
        <fullName evidence="2">VPS9 domain-containing protein</fullName>
    </recommendedName>
</protein>
<dbReference type="AlphaFoldDB" id="A0A0C3C3Y9"/>
<evidence type="ECO:0000313" key="3">
    <source>
        <dbReference type="EMBL" id="KIM38306.1"/>
    </source>
</evidence>
<feature type="domain" description="VPS9" evidence="2">
    <location>
        <begin position="511"/>
        <end position="768"/>
    </location>
</feature>
<evidence type="ECO:0000313" key="4">
    <source>
        <dbReference type="Proteomes" id="UP000053424"/>
    </source>
</evidence>
<reference evidence="4" key="2">
    <citation type="submission" date="2015-01" db="EMBL/GenBank/DDBJ databases">
        <title>Evolutionary Origins and Diversification of the Mycorrhizal Mutualists.</title>
        <authorList>
            <consortium name="DOE Joint Genome Institute"/>
            <consortium name="Mycorrhizal Genomics Consortium"/>
            <person name="Kohler A."/>
            <person name="Kuo A."/>
            <person name="Nagy L.G."/>
            <person name="Floudas D."/>
            <person name="Copeland A."/>
            <person name="Barry K.W."/>
            <person name="Cichocki N."/>
            <person name="Veneault-Fourrey C."/>
            <person name="LaButti K."/>
            <person name="Lindquist E.A."/>
            <person name="Lipzen A."/>
            <person name="Lundell T."/>
            <person name="Morin E."/>
            <person name="Murat C."/>
            <person name="Riley R."/>
            <person name="Ohm R."/>
            <person name="Sun H."/>
            <person name="Tunlid A."/>
            <person name="Henrissat B."/>
            <person name="Grigoriev I.V."/>
            <person name="Hibbett D.S."/>
            <person name="Martin F."/>
        </authorList>
    </citation>
    <scope>NUCLEOTIDE SEQUENCE [LARGE SCALE GENOMIC DNA]</scope>
    <source>
        <strain evidence="4">h7</strain>
    </source>
</reference>
<dbReference type="Gene3D" id="1.20.1050.80">
    <property type="entry name" value="VPS9 domain"/>
    <property type="match status" value="2"/>
</dbReference>
<accession>A0A0C3C3Y9</accession>
<name>A0A0C3C3Y9_HEBCY</name>
<feature type="compositionally biased region" description="Pro residues" evidence="1">
    <location>
        <begin position="670"/>
        <end position="683"/>
    </location>
</feature>
<dbReference type="Pfam" id="PF02204">
    <property type="entry name" value="VPS9"/>
    <property type="match status" value="1"/>
</dbReference>
<dbReference type="GO" id="GO:0016192">
    <property type="term" value="P:vesicle-mediated transport"/>
    <property type="evidence" value="ECO:0007669"/>
    <property type="project" value="InterPro"/>
</dbReference>
<feature type="compositionally biased region" description="Low complexity" evidence="1">
    <location>
        <begin position="922"/>
        <end position="933"/>
    </location>
</feature>
<dbReference type="Proteomes" id="UP000053424">
    <property type="component" value="Unassembled WGS sequence"/>
</dbReference>
<feature type="region of interest" description="Disordered" evidence="1">
    <location>
        <begin position="845"/>
        <end position="877"/>
    </location>
</feature>
<dbReference type="OrthoDB" id="10264848at2759"/>
<dbReference type="InterPro" id="IPR037191">
    <property type="entry name" value="VPS9_dom_sf"/>
</dbReference>
<reference evidence="3 4" key="1">
    <citation type="submission" date="2014-04" db="EMBL/GenBank/DDBJ databases">
        <authorList>
            <consortium name="DOE Joint Genome Institute"/>
            <person name="Kuo A."/>
            <person name="Gay G."/>
            <person name="Dore J."/>
            <person name="Kohler A."/>
            <person name="Nagy L.G."/>
            <person name="Floudas D."/>
            <person name="Copeland A."/>
            <person name="Barry K.W."/>
            <person name="Cichocki N."/>
            <person name="Veneault-Fourrey C."/>
            <person name="LaButti K."/>
            <person name="Lindquist E.A."/>
            <person name="Lipzen A."/>
            <person name="Lundell T."/>
            <person name="Morin E."/>
            <person name="Murat C."/>
            <person name="Sun H."/>
            <person name="Tunlid A."/>
            <person name="Henrissat B."/>
            <person name="Grigoriev I.V."/>
            <person name="Hibbett D.S."/>
            <person name="Martin F."/>
            <person name="Nordberg H.P."/>
            <person name="Cantor M.N."/>
            <person name="Hua S.X."/>
        </authorList>
    </citation>
    <scope>NUCLEOTIDE SEQUENCE [LARGE SCALE GENOMIC DNA]</scope>
    <source>
        <strain evidence="4">h7</strain>
    </source>
</reference>
<feature type="region of interest" description="Disordered" evidence="1">
    <location>
        <begin position="447"/>
        <end position="480"/>
    </location>
</feature>
<dbReference type="GO" id="GO:0031267">
    <property type="term" value="F:small GTPase binding"/>
    <property type="evidence" value="ECO:0007669"/>
    <property type="project" value="TreeGrafter"/>
</dbReference>
<feature type="compositionally biased region" description="Basic and acidic residues" evidence="1">
    <location>
        <begin position="453"/>
        <end position="480"/>
    </location>
</feature>
<feature type="region of interest" description="Disordered" evidence="1">
    <location>
        <begin position="1"/>
        <end position="58"/>
    </location>
</feature>
<feature type="compositionally biased region" description="Basic residues" evidence="1">
    <location>
        <begin position="1003"/>
        <end position="1012"/>
    </location>
</feature>
<evidence type="ECO:0000256" key="1">
    <source>
        <dbReference type="SAM" id="MobiDB-lite"/>
    </source>
</evidence>
<gene>
    <name evidence="3" type="ORF">M413DRAFT_447811</name>
</gene>
<dbReference type="PANTHER" id="PTHR23101:SF25">
    <property type="entry name" value="GTPASE-ACTIVATING PROTEIN AND VPS9 DOMAIN-CONTAINING PROTEIN 1"/>
    <property type="match status" value="1"/>
</dbReference>
<feature type="compositionally biased region" description="Low complexity" evidence="1">
    <location>
        <begin position="621"/>
        <end position="635"/>
    </location>
</feature>
<proteinExistence type="predicted"/>
<dbReference type="InterPro" id="IPR045046">
    <property type="entry name" value="Vps9-like"/>
</dbReference>
<dbReference type="GO" id="GO:0005829">
    <property type="term" value="C:cytosol"/>
    <property type="evidence" value="ECO:0007669"/>
    <property type="project" value="TreeGrafter"/>
</dbReference>
<dbReference type="PANTHER" id="PTHR23101">
    <property type="entry name" value="RAB GDP/GTP EXCHANGE FACTOR"/>
    <property type="match status" value="1"/>
</dbReference>
<dbReference type="SUPFAM" id="SSF109993">
    <property type="entry name" value="VPS9 domain"/>
    <property type="match status" value="1"/>
</dbReference>
<keyword evidence="4" id="KW-1185">Reference proteome</keyword>
<feature type="compositionally biased region" description="Acidic residues" evidence="1">
    <location>
        <begin position="941"/>
        <end position="975"/>
    </location>
</feature>
<dbReference type="GO" id="GO:0005085">
    <property type="term" value="F:guanyl-nucleotide exchange factor activity"/>
    <property type="evidence" value="ECO:0007669"/>
    <property type="project" value="InterPro"/>
</dbReference>
<feature type="compositionally biased region" description="Polar residues" evidence="1">
    <location>
        <begin position="38"/>
        <end position="48"/>
    </location>
</feature>
<feature type="compositionally biased region" description="Low complexity" evidence="1">
    <location>
        <begin position="660"/>
        <end position="669"/>
    </location>
</feature>
<dbReference type="HOGENOM" id="CLU_009189_0_0_1"/>
<evidence type="ECO:0000259" key="2">
    <source>
        <dbReference type="PROSITE" id="PS51205"/>
    </source>
</evidence>
<dbReference type="EMBL" id="KN831791">
    <property type="protein sequence ID" value="KIM38306.1"/>
    <property type="molecule type" value="Genomic_DNA"/>
</dbReference>
<dbReference type="GO" id="GO:0030139">
    <property type="term" value="C:endocytic vesicle"/>
    <property type="evidence" value="ECO:0007669"/>
    <property type="project" value="TreeGrafter"/>
</dbReference>
<feature type="region of interest" description="Disordered" evidence="1">
    <location>
        <begin position="922"/>
        <end position="1065"/>
    </location>
</feature>